<dbReference type="AlphaFoldDB" id="A0A919CYK2"/>
<dbReference type="Proteomes" id="UP000608955">
    <property type="component" value="Unassembled WGS sequence"/>
</dbReference>
<evidence type="ECO:0000256" key="5">
    <source>
        <dbReference type="ARBA" id="ARBA00023163"/>
    </source>
</evidence>
<dbReference type="InterPro" id="IPR039425">
    <property type="entry name" value="RNA_pol_sigma-70-like"/>
</dbReference>
<dbReference type="NCBIfam" id="TIGR02937">
    <property type="entry name" value="sigma70-ECF"/>
    <property type="match status" value="1"/>
</dbReference>
<evidence type="ECO:0000313" key="8">
    <source>
        <dbReference type="EMBL" id="GHD96059.1"/>
    </source>
</evidence>
<sequence>MSDQDPLDGTDLPSAPAARRKDLEGGRAAPLRQVEKEFSAFYRENTRQLVGFLINQGAAVSAAADIVQDTMLKAYEHWNHLREPRAWAHTVASRELARRIASVEENPVEQIPEPTSLLSDPDAIAEWEDRYDLLPLLRSLPPRQRQVLAWTLDGFTPGDIAAQLRITSEAVRSNLRKARRAAAAYLKAREGE</sequence>
<dbReference type="InterPro" id="IPR007627">
    <property type="entry name" value="RNA_pol_sigma70_r2"/>
</dbReference>
<dbReference type="PANTHER" id="PTHR43133">
    <property type="entry name" value="RNA POLYMERASE ECF-TYPE SIGMA FACTO"/>
    <property type="match status" value="1"/>
</dbReference>
<protein>
    <recommendedName>
        <fullName evidence="7">HTH luxR-type domain-containing protein</fullName>
    </recommendedName>
</protein>
<dbReference type="InterPro" id="IPR036388">
    <property type="entry name" value="WH-like_DNA-bd_sf"/>
</dbReference>
<dbReference type="InterPro" id="IPR013324">
    <property type="entry name" value="RNA_pol_sigma_r3/r4-like"/>
</dbReference>
<dbReference type="InterPro" id="IPR014284">
    <property type="entry name" value="RNA_pol_sigma-70_dom"/>
</dbReference>
<dbReference type="RefSeq" id="WP_229865721.1">
    <property type="nucleotide sequence ID" value="NZ_BMVF01000025.1"/>
</dbReference>
<evidence type="ECO:0000256" key="3">
    <source>
        <dbReference type="ARBA" id="ARBA00023082"/>
    </source>
</evidence>
<dbReference type="Pfam" id="PF08281">
    <property type="entry name" value="Sigma70_r4_2"/>
    <property type="match status" value="1"/>
</dbReference>
<evidence type="ECO:0000256" key="4">
    <source>
        <dbReference type="ARBA" id="ARBA00023125"/>
    </source>
</evidence>
<name>A0A919CYK2_9ACTN</name>
<dbReference type="GO" id="GO:0006352">
    <property type="term" value="P:DNA-templated transcription initiation"/>
    <property type="evidence" value="ECO:0007669"/>
    <property type="project" value="InterPro"/>
</dbReference>
<reference evidence="8" key="1">
    <citation type="journal article" date="2014" name="Int. J. Syst. Evol. Microbiol.">
        <title>Complete genome sequence of Corynebacterium casei LMG S-19264T (=DSM 44701T), isolated from a smear-ripened cheese.</title>
        <authorList>
            <consortium name="US DOE Joint Genome Institute (JGI-PGF)"/>
            <person name="Walter F."/>
            <person name="Albersmeier A."/>
            <person name="Kalinowski J."/>
            <person name="Ruckert C."/>
        </authorList>
    </citation>
    <scope>NUCLEOTIDE SEQUENCE</scope>
    <source>
        <strain evidence="8">JCM 4654</strain>
    </source>
</reference>
<evidence type="ECO:0000256" key="2">
    <source>
        <dbReference type="ARBA" id="ARBA00023015"/>
    </source>
</evidence>
<accession>A0A919CYK2</accession>
<keyword evidence="4" id="KW-0238">DNA-binding</keyword>
<dbReference type="EMBL" id="BMVF01000025">
    <property type="protein sequence ID" value="GHD96059.1"/>
    <property type="molecule type" value="Genomic_DNA"/>
</dbReference>
<evidence type="ECO:0000256" key="6">
    <source>
        <dbReference type="SAM" id="MobiDB-lite"/>
    </source>
</evidence>
<evidence type="ECO:0000256" key="1">
    <source>
        <dbReference type="ARBA" id="ARBA00010641"/>
    </source>
</evidence>
<organism evidence="8 9">
    <name type="scientific">Streptomyces naganishii JCM 4654</name>
    <dbReference type="NCBI Taxonomy" id="1306179"/>
    <lineage>
        <taxon>Bacteria</taxon>
        <taxon>Bacillati</taxon>
        <taxon>Actinomycetota</taxon>
        <taxon>Actinomycetes</taxon>
        <taxon>Kitasatosporales</taxon>
        <taxon>Streptomycetaceae</taxon>
        <taxon>Streptomyces</taxon>
    </lineage>
</organism>
<dbReference type="SUPFAM" id="SSF88659">
    <property type="entry name" value="Sigma3 and sigma4 domains of RNA polymerase sigma factors"/>
    <property type="match status" value="1"/>
</dbReference>
<dbReference type="SMART" id="SM00421">
    <property type="entry name" value="HTH_LUXR"/>
    <property type="match status" value="1"/>
</dbReference>
<feature type="region of interest" description="Disordered" evidence="6">
    <location>
        <begin position="1"/>
        <end position="28"/>
    </location>
</feature>
<dbReference type="Pfam" id="PF04542">
    <property type="entry name" value="Sigma70_r2"/>
    <property type="match status" value="1"/>
</dbReference>
<feature type="domain" description="HTH luxR-type" evidence="7">
    <location>
        <begin position="137"/>
        <end position="188"/>
    </location>
</feature>
<dbReference type="GO" id="GO:0003677">
    <property type="term" value="F:DNA binding"/>
    <property type="evidence" value="ECO:0007669"/>
    <property type="project" value="UniProtKB-KW"/>
</dbReference>
<dbReference type="GO" id="GO:0016987">
    <property type="term" value="F:sigma factor activity"/>
    <property type="evidence" value="ECO:0007669"/>
    <property type="project" value="UniProtKB-KW"/>
</dbReference>
<dbReference type="InterPro" id="IPR000792">
    <property type="entry name" value="Tscrpt_reg_LuxR_C"/>
</dbReference>
<keyword evidence="5" id="KW-0804">Transcription</keyword>
<proteinExistence type="inferred from homology"/>
<gene>
    <name evidence="8" type="ORF">GCM10010508_63310</name>
</gene>
<keyword evidence="3" id="KW-0731">Sigma factor</keyword>
<comment type="caution">
    <text evidence="8">The sequence shown here is derived from an EMBL/GenBank/DDBJ whole genome shotgun (WGS) entry which is preliminary data.</text>
</comment>
<dbReference type="InterPro" id="IPR013325">
    <property type="entry name" value="RNA_pol_sigma_r2"/>
</dbReference>
<keyword evidence="2" id="KW-0805">Transcription regulation</keyword>
<reference evidence="8" key="2">
    <citation type="submission" date="2020-09" db="EMBL/GenBank/DDBJ databases">
        <authorList>
            <person name="Sun Q."/>
            <person name="Ohkuma M."/>
        </authorList>
    </citation>
    <scope>NUCLEOTIDE SEQUENCE</scope>
    <source>
        <strain evidence="8">JCM 4654</strain>
    </source>
</reference>
<dbReference type="Gene3D" id="1.10.1740.10">
    <property type="match status" value="1"/>
</dbReference>
<keyword evidence="9" id="KW-1185">Reference proteome</keyword>
<evidence type="ECO:0000259" key="7">
    <source>
        <dbReference type="SMART" id="SM00421"/>
    </source>
</evidence>
<dbReference type="PANTHER" id="PTHR43133:SF8">
    <property type="entry name" value="RNA POLYMERASE SIGMA FACTOR HI_1459-RELATED"/>
    <property type="match status" value="1"/>
</dbReference>
<comment type="similarity">
    <text evidence="1">Belongs to the sigma-70 factor family. ECF subfamily.</text>
</comment>
<dbReference type="SUPFAM" id="SSF88946">
    <property type="entry name" value="Sigma2 domain of RNA polymerase sigma factors"/>
    <property type="match status" value="1"/>
</dbReference>
<dbReference type="Gene3D" id="1.10.10.10">
    <property type="entry name" value="Winged helix-like DNA-binding domain superfamily/Winged helix DNA-binding domain"/>
    <property type="match status" value="1"/>
</dbReference>
<dbReference type="InterPro" id="IPR013249">
    <property type="entry name" value="RNA_pol_sigma70_r4_t2"/>
</dbReference>
<evidence type="ECO:0000313" key="9">
    <source>
        <dbReference type="Proteomes" id="UP000608955"/>
    </source>
</evidence>